<organism evidence="3">
    <name type="scientific">bioreactor metagenome</name>
    <dbReference type="NCBI Taxonomy" id="1076179"/>
    <lineage>
        <taxon>unclassified sequences</taxon>
        <taxon>metagenomes</taxon>
        <taxon>ecological metagenomes</taxon>
    </lineage>
</organism>
<dbReference type="InterPro" id="IPR036259">
    <property type="entry name" value="MFS_trans_sf"/>
</dbReference>
<keyword evidence="1" id="KW-0812">Transmembrane</keyword>
<evidence type="ECO:0000259" key="2">
    <source>
        <dbReference type="PROSITE" id="PS50850"/>
    </source>
</evidence>
<dbReference type="GO" id="GO:0022857">
    <property type="term" value="F:transmembrane transporter activity"/>
    <property type="evidence" value="ECO:0007669"/>
    <property type="project" value="InterPro"/>
</dbReference>
<dbReference type="AlphaFoldDB" id="A0A645IW09"/>
<dbReference type="PROSITE" id="PS50850">
    <property type="entry name" value="MFS"/>
    <property type="match status" value="1"/>
</dbReference>
<feature type="transmembrane region" description="Helical" evidence="1">
    <location>
        <begin position="38"/>
        <end position="61"/>
    </location>
</feature>
<proteinExistence type="predicted"/>
<accession>A0A645IW09</accession>
<dbReference type="SUPFAM" id="SSF103473">
    <property type="entry name" value="MFS general substrate transporter"/>
    <property type="match status" value="1"/>
</dbReference>
<evidence type="ECO:0000313" key="3">
    <source>
        <dbReference type="EMBL" id="MPN55366.1"/>
    </source>
</evidence>
<feature type="transmembrane region" description="Helical" evidence="1">
    <location>
        <begin position="6"/>
        <end position="26"/>
    </location>
</feature>
<comment type="caution">
    <text evidence="3">The sequence shown here is derived from an EMBL/GenBank/DDBJ whole genome shotgun (WGS) entry which is preliminary data.</text>
</comment>
<reference evidence="3" key="1">
    <citation type="submission" date="2019-08" db="EMBL/GenBank/DDBJ databases">
        <authorList>
            <person name="Kucharzyk K."/>
            <person name="Murdoch R.W."/>
            <person name="Higgins S."/>
            <person name="Loffler F."/>
        </authorList>
    </citation>
    <scope>NUCLEOTIDE SEQUENCE</scope>
</reference>
<dbReference type="InterPro" id="IPR011701">
    <property type="entry name" value="MFS"/>
</dbReference>
<feature type="transmembrane region" description="Helical" evidence="1">
    <location>
        <begin position="67"/>
        <end position="87"/>
    </location>
</feature>
<sequence>MPLFFIAVILLTIGEVLIAINSSAFIANNTPDSHRGRISSFIPMISGAGYALGPMIMGKIIDLNGIFIAWIIVTSVAFIGSIGILLLKKISLKELRYNSCEALERK</sequence>
<keyword evidence="1" id="KW-0472">Membrane</keyword>
<dbReference type="Gene3D" id="1.20.1250.20">
    <property type="entry name" value="MFS general substrate transporter like domains"/>
    <property type="match status" value="1"/>
</dbReference>
<protein>
    <recommendedName>
        <fullName evidence="2">Major facilitator superfamily (MFS) profile domain-containing protein</fullName>
    </recommendedName>
</protein>
<dbReference type="EMBL" id="VSSQ01124512">
    <property type="protein sequence ID" value="MPN55366.1"/>
    <property type="molecule type" value="Genomic_DNA"/>
</dbReference>
<evidence type="ECO:0000256" key="1">
    <source>
        <dbReference type="SAM" id="Phobius"/>
    </source>
</evidence>
<gene>
    <name evidence="3" type="ORF">SDC9_203048</name>
</gene>
<feature type="domain" description="Major facilitator superfamily (MFS) profile" evidence="2">
    <location>
        <begin position="1"/>
        <end position="106"/>
    </location>
</feature>
<dbReference type="InterPro" id="IPR020846">
    <property type="entry name" value="MFS_dom"/>
</dbReference>
<keyword evidence="1" id="KW-1133">Transmembrane helix</keyword>
<dbReference type="Pfam" id="PF07690">
    <property type="entry name" value="MFS_1"/>
    <property type="match status" value="1"/>
</dbReference>
<name>A0A645IW09_9ZZZZ</name>